<dbReference type="Proteomes" id="UP000324233">
    <property type="component" value="Chromosome"/>
</dbReference>
<reference evidence="2 3" key="1">
    <citation type="submission" date="2019-08" db="EMBL/GenBank/DDBJ databases">
        <title>Deep-cultivation of Planctomycetes and their phenomic and genomic characterization uncovers novel biology.</title>
        <authorList>
            <person name="Wiegand S."/>
            <person name="Jogler M."/>
            <person name="Boedeker C."/>
            <person name="Pinto D."/>
            <person name="Vollmers J."/>
            <person name="Rivas-Marin E."/>
            <person name="Kohn T."/>
            <person name="Peeters S.H."/>
            <person name="Heuer A."/>
            <person name="Rast P."/>
            <person name="Oberbeckmann S."/>
            <person name="Bunk B."/>
            <person name="Jeske O."/>
            <person name="Meyerdierks A."/>
            <person name="Storesund J.E."/>
            <person name="Kallscheuer N."/>
            <person name="Luecker S."/>
            <person name="Lage O.M."/>
            <person name="Pohl T."/>
            <person name="Merkel B.J."/>
            <person name="Hornburger P."/>
            <person name="Mueller R.-W."/>
            <person name="Bruemmer F."/>
            <person name="Labrenz M."/>
            <person name="Spormann A.M."/>
            <person name="Op den Camp H."/>
            <person name="Overmann J."/>
            <person name="Amann R."/>
            <person name="Jetten M.S.M."/>
            <person name="Mascher T."/>
            <person name="Medema M.H."/>
            <person name="Devos D.P."/>
            <person name="Kaster A.-K."/>
            <person name="Ovreas L."/>
            <person name="Rohde M."/>
            <person name="Galperin M.Y."/>
            <person name="Jogler C."/>
        </authorList>
    </citation>
    <scope>NUCLEOTIDE SEQUENCE [LARGE SCALE GENOMIC DNA]</scope>
    <source>
        <strain evidence="2 3">OJF2</strain>
    </source>
</reference>
<proteinExistence type="predicted"/>
<evidence type="ECO:0000313" key="2">
    <source>
        <dbReference type="EMBL" id="QEH35882.1"/>
    </source>
</evidence>
<feature type="compositionally biased region" description="Low complexity" evidence="1">
    <location>
        <begin position="32"/>
        <end position="44"/>
    </location>
</feature>
<name>A0A5B9W5G1_9BACT</name>
<protein>
    <submittedName>
        <fullName evidence="2">Uncharacterized protein</fullName>
    </submittedName>
</protein>
<evidence type="ECO:0000313" key="3">
    <source>
        <dbReference type="Proteomes" id="UP000324233"/>
    </source>
</evidence>
<sequence length="44" mass="4267">MGRGPGGRDWCDAPAVGPIASGSFAGVPERSATATALPAANVAR</sequence>
<dbReference type="EMBL" id="CP042997">
    <property type="protein sequence ID" value="QEH35882.1"/>
    <property type="molecule type" value="Genomic_DNA"/>
</dbReference>
<accession>A0A5B9W5G1</accession>
<gene>
    <name evidence="2" type="ORF">OJF2_44390</name>
</gene>
<evidence type="ECO:0000256" key="1">
    <source>
        <dbReference type="SAM" id="MobiDB-lite"/>
    </source>
</evidence>
<dbReference type="KEGG" id="agv:OJF2_44390"/>
<feature type="region of interest" description="Disordered" evidence="1">
    <location>
        <begin position="23"/>
        <end position="44"/>
    </location>
</feature>
<keyword evidence="3" id="KW-1185">Reference proteome</keyword>
<dbReference type="AlphaFoldDB" id="A0A5B9W5G1"/>
<organism evidence="2 3">
    <name type="scientific">Aquisphaera giovannonii</name>
    <dbReference type="NCBI Taxonomy" id="406548"/>
    <lineage>
        <taxon>Bacteria</taxon>
        <taxon>Pseudomonadati</taxon>
        <taxon>Planctomycetota</taxon>
        <taxon>Planctomycetia</taxon>
        <taxon>Isosphaerales</taxon>
        <taxon>Isosphaeraceae</taxon>
        <taxon>Aquisphaera</taxon>
    </lineage>
</organism>